<dbReference type="SUPFAM" id="SSF47923">
    <property type="entry name" value="Ypt/Rab-GAP domain of gyp1p"/>
    <property type="match status" value="2"/>
</dbReference>
<dbReference type="Gene3D" id="1.10.472.80">
    <property type="entry name" value="Ypt/Rab-GAP domain of gyp1p, domain 3"/>
    <property type="match status" value="1"/>
</dbReference>
<accession>A0AAV8UNX1</accession>
<keyword evidence="5" id="KW-1185">Reference proteome</keyword>
<keyword evidence="1" id="KW-0343">GTPase activation</keyword>
<dbReference type="AlphaFoldDB" id="A0AAV8UNX1"/>
<feature type="domain" description="Rab-GAP TBC" evidence="3">
    <location>
        <begin position="262"/>
        <end position="486"/>
    </location>
</feature>
<evidence type="ECO:0000313" key="5">
    <source>
        <dbReference type="Proteomes" id="UP001157974"/>
    </source>
</evidence>
<dbReference type="InterPro" id="IPR000195">
    <property type="entry name" value="Rab-GAP-TBC_dom"/>
</dbReference>
<comment type="caution">
    <text evidence="4">The sequence shown here is derived from an EMBL/GenBank/DDBJ whole genome shotgun (WGS) entry which is preliminary data.</text>
</comment>
<evidence type="ECO:0000256" key="1">
    <source>
        <dbReference type="ARBA" id="ARBA00022468"/>
    </source>
</evidence>
<evidence type="ECO:0000259" key="3">
    <source>
        <dbReference type="PROSITE" id="PS50086"/>
    </source>
</evidence>
<dbReference type="Gene3D" id="1.10.8.270">
    <property type="entry name" value="putative rabgap domain of human tbc1 domain family member 14 like domains"/>
    <property type="match status" value="1"/>
</dbReference>
<proteinExistence type="predicted"/>
<gene>
    <name evidence="4" type="ORF">NDN08_004392</name>
</gene>
<feature type="compositionally biased region" description="Polar residues" evidence="2">
    <location>
        <begin position="202"/>
        <end position="213"/>
    </location>
</feature>
<sequence>MEGTELGDSVGGGGAGSTDPPASYTPLGIFYSQDGVNLNDEEGELYLVEVYAHRNGIPSDLLAEAVWKVVWESKGRGRREEFHLEDIICARIEGNGLDLMEKGLVRVQSLWFSDPTARSMFVDKLKDVSTMFALDSERTTFAVESERSIRRVKRSLIEREFVGFPYDRSSAPPTSYLLRSFASLTAVARESILRATRGSLAPDTQTLPDNDGSNPDDIVPPNPILSSRKRGVSFNKETWLLFSKGEARFNSLCLRHAIFLGGLEPEARPLVWPYIAGVYDWDEIADGAGEDKEANLESEYISLKDSWEPKRQELDDRSRMGEDENTEDEFTQLKLDRSRILKDVPRTDREVSVYEDDASPALEALRNILTTYAAYDRKTGYCQGMSDILAPIVFVYGHEKEALSFWTFATLMKKLERNFRVDQSGIHRQLEELRLLTEQSDPELAEYFRSHDPNYYSCFRWILVQLKRELPFQDVLRLWEVLWLEHLGDNFQIYIVVGLLKLHRRNLLRLGGFDDLVRYINEMSMRIDIDGAIEDAIKLFNRVGPLSVPEGESEDQEVEGQPA</sequence>
<dbReference type="Pfam" id="PF00566">
    <property type="entry name" value="RabGAP-TBC"/>
    <property type="match status" value="1"/>
</dbReference>
<dbReference type="PANTHER" id="PTHR22957">
    <property type="entry name" value="TBC1 DOMAIN FAMILY MEMBER GTPASE-ACTIVATING PROTEIN"/>
    <property type="match status" value="1"/>
</dbReference>
<dbReference type="GO" id="GO:0005096">
    <property type="term" value="F:GTPase activator activity"/>
    <property type="evidence" value="ECO:0007669"/>
    <property type="project" value="UniProtKB-KW"/>
</dbReference>
<name>A0AAV8UNX1_9RHOD</name>
<dbReference type="SMART" id="SM00164">
    <property type="entry name" value="TBC"/>
    <property type="match status" value="1"/>
</dbReference>
<dbReference type="InterPro" id="IPR035969">
    <property type="entry name" value="Rab-GAP_TBC_sf"/>
</dbReference>
<feature type="region of interest" description="Disordered" evidence="2">
    <location>
        <begin position="199"/>
        <end position="221"/>
    </location>
</feature>
<dbReference type="PANTHER" id="PTHR22957:SF502">
    <property type="entry name" value="SMALL G PROTEIN SIGNALING MODULATOR 2-RELATED"/>
    <property type="match status" value="1"/>
</dbReference>
<organism evidence="4 5">
    <name type="scientific">Rhodosorus marinus</name>
    <dbReference type="NCBI Taxonomy" id="101924"/>
    <lineage>
        <taxon>Eukaryota</taxon>
        <taxon>Rhodophyta</taxon>
        <taxon>Stylonematophyceae</taxon>
        <taxon>Stylonematales</taxon>
        <taxon>Stylonemataceae</taxon>
        <taxon>Rhodosorus</taxon>
    </lineage>
</organism>
<dbReference type="Proteomes" id="UP001157974">
    <property type="component" value="Unassembled WGS sequence"/>
</dbReference>
<reference evidence="4 5" key="1">
    <citation type="journal article" date="2023" name="Nat. Commun.">
        <title>Origin of minicircular mitochondrial genomes in red algae.</title>
        <authorList>
            <person name="Lee Y."/>
            <person name="Cho C.H."/>
            <person name="Lee Y.M."/>
            <person name="Park S.I."/>
            <person name="Yang J.H."/>
            <person name="West J.A."/>
            <person name="Bhattacharya D."/>
            <person name="Yoon H.S."/>
        </authorList>
    </citation>
    <scope>NUCLEOTIDE SEQUENCE [LARGE SCALE GENOMIC DNA]</scope>
    <source>
        <strain evidence="4 5">CCMP1338</strain>
        <tissue evidence="4">Whole cell</tissue>
    </source>
</reference>
<evidence type="ECO:0000313" key="4">
    <source>
        <dbReference type="EMBL" id="KAJ8903283.1"/>
    </source>
</evidence>
<dbReference type="EMBL" id="JAMWBK010000007">
    <property type="protein sequence ID" value="KAJ8903283.1"/>
    <property type="molecule type" value="Genomic_DNA"/>
</dbReference>
<protein>
    <recommendedName>
        <fullName evidence="3">Rab-GAP TBC domain-containing protein</fullName>
    </recommendedName>
</protein>
<feature type="region of interest" description="Disordered" evidence="2">
    <location>
        <begin position="1"/>
        <end position="20"/>
    </location>
</feature>
<evidence type="ECO:0000256" key="2">
    <source>
        <dbReference type="SAM" id="MobiDB-lite"/>
    </source>
</evidence>
<dbReference type="PROSITE" id="PS50086">
    <property type="entry name" value="TBC_RABGAP"/>
    <property type="match status" value="1"/>
</dbReference>